<dbReference type="Gene3D" id="3.40.50.300">
    <property type="entry name" value="P-loop containing nucleotide triphosphate hydrolases"/>
    <property type="match status" value="1"/>
</dbReference>
<dbReference type="GO" id="GO:0005524">
    <property type="term" value="F:ATP binding"/>
    <property type="evidence" value="ECO:0007669"/>
    <property type="project" value="UniProtKB-KW"/>
</dbReference>
<feature type="domain" description="DNA helicase Pif1-like 2B" evidence="3">
    <location>
        <begin position="263"/>
        <end position="305"/>
    </location>
</feature>
<evidence type="ECO:0000313" key="5">
    <source>
        <dbReference type="Proteomes" id="UP000198211"/>
    </source>
</evidence>
<gene>
    <name evidence="4" type="ORF">PHMEG_0009726</name>
</gene>
<dbReference type="PANTHER" id="PTHR10492">
    <property type="match status" value="1"/>
</dbReference>
<comment type="cofactor">
    <cofactor evidence="1">
        <name>Mg(2+)</name>
        <dbReference type="ChEBI" id="CHEBI:18420"/>
    </cofactor>
</comment>
<dbReference type="InterPro" id="IPR027417">
    <property type="entry name" value="P-loop_NTPase"/>
</dbReference>
<keyword evidence="1" id="KW-0233">DNA recombination</keyword>
<dbReference type="GO" id="GO:0006281">
    <property type="term" value="P:DNA repair"/>
    <property type="evidence" value="ECO:0007669"/>
    <property type="project" value="UniProtKB-KW"/>
</dbReference>
<name>A0A225WGV2_9STRA</name>
<organism evidence="4 5">
    <name type="scientific">Phytophthora megakarya</name>
    <dbReference type="NCBI Taxonomy" id="4795"/>
    <lineage>
        <taxon>Eukaryota</taxon>
        <taxon>Sar</taxon>
        <taxon>Stramenopiles</taxon>
        <taxon>Oomycota</taxon>
        <taxon>Peronosporomycetes</taxon>
        <taxon>Peronosporales</taxon>
        <taxon>Peronosporaceae</taxon>
        <taxon>Phytophthora</taxon>
    </lineage>
</organism>
<dbReference type="AlphaFoldDB" id="A0A225WGV2"/>
<comment type="caution">
    <text evidence="4">The sequence shown here is derived from an EMBL/GenBank/DDBJ whole genome shotgun (WGS) entry which is preliminary data.</text>
</comment>
<dbReference type="EC" id="5.6.2.3" evidence="1"/>
<dbReference type="InterPro" id="IPR049163">
    <property type="entry name" value="Pif1-like_2B_dom"/>
</dbReference>
<evidence type="ECO:0000259" key="2">
    <source>
        <dbReference type="Pfam" id="PF05970"/>
    </source>
</evidence>
<reference evidence="5" key="1">
    <citation type="submission" date="2017-03" db="EMBL/GenBank/DDBJ databases">
        <title>Phytopthora megakarya and P. palmivora, two closely related causual agents of cacao black pod achieved similar genome size and gene model numbers by different mechanisms.</title>
        <authorList>
            <person name="Ali S."/>
            <person name="Shao J."/>
            <person name="Larry D.J."/>
            <person name="Kronmiller B."/>
            <person name="Shen D."/>
            <person name="Strem M.D."/>
            <person name="Melnick R.L."/>
            <person name="Guiltinan M.J."/>
            <person name="Tyler B.M."/>
            <person name="Meinhardt L.W."/>
            <person name="Bailey B.A."/>
        </authorList>
    </citation>
    <scope>NUCLEOTIDE SEQUENCE [LARGE SCALE GENOMIC DNA]</scope>
    <source>
        <strain evidence="5">zdho120</strain>
    </source>
</reference>
<proteinExistence type="inferred from homology"/>
<protein>
    <recommendedName>
        <fullName evidence="1">ATP-dependent DNA helicase</fullName>
        <ecNumber evidence="1">5.6.2.3</ecNumber>
    </recommendedName>
</protein>
<sequence>MTVKTRWENALAVASSGIAATQLMGGRTAHYTFQLSFNITLLSTCNMTACSNRAELLRPVSTIVWDEAPLMIKHGFHTVDKTFQDLMKNGKPLDANELLPAGEFRQIYPVILHGSSSEVVKRCFKRSLLWKHFTVIHLKTNVRMTDKGTAMETKSFADFLLRVENYAARKKETAIRGYHKLGFLSTEDGDDRASALIDHVYDGLCDRYLEHGYFADRAILTALNPDLKLNDSAVDPIPGDRQSVSVDTVEDAQDSDTSTFPDEFLASLCILGVPPHKLNLKVGAPIILFRNINGESGLCNRTRLKECHTHDHKIEQKW</sequence>
<keyword evidence="1 4" id="KW-0347">Helicase</keyword>
<dbReference type="GO" id="GO:0043139">
    <property type="term" value="F:5'-3' DNA helicase activity"/>
    <property type="evidence" value="ECO:0007669"/>
    <property type="project" value="UniProtKB-EC"/>
</dbReference>
<keyword evidence="1" id="KW-0547">Nucleotide-binding</keyword>
<dbReference type="GO" id="GO:0016887">
    <property type="term" value="F:ATP hydrolysis activity"/>
    <property type="evidence" value="ECO:0007669"/>
    <property type="project" value="RHEA"/>
</dbReference>
<dbReference type="PANTHER" id="PTHR10492:SF57">
    <property type="entry name" value="ATP-DEPENDENT DNA HELICASE"/>
    <property type="match status" value="1"/>
</dbReference>
<accession>A0A225WGV2</accession>
<dbReference type="EMBL" id="NBNE01000927">
    <property type="protein sequence ID" value="OWZ16478.1"/>
    <property type="molecule type" value="Genomic_DNA"/>
</dbReference>
<keyword evidence="1" id="KW-0378">Hydrolase</keyword>
<keyword evidence="1" id="KW-0067">ATP-binding</keyword>
<keyword evidence="1" id="KW-0234">DNA repair</keyword>
<dbReference type="STRING" id="4795.A0A225WGV2"/>
<keyword evidence="5" id="KW-1185">Reference proteome</keyword>
<dbReference type="InterPro" id="IPR010285">
    <property type="entry name" value="DNA_helicase_pif1-like_DEAD"/>
</dbReference>
<keyword evidence="1" id="KW-0227">DNA damage</keyword>
<dbReference type="Proteomes" id="UP000198211">
    <property type="component" value="Unassembled WGS sequence"/>
</dbReference>
<dbReference type="Pfam" id="PF05970">
    <property type="entry name" value="PIF1"/>
    <property type="match status" value="1"/>
</dbReference>
<dbReference type="Pfam" id="PF21530">
    <property type="entry name" value="Pif1_2B_dom"/>
    <property type="match status" value="1"/>
</dbReference>
<evidence type="ECO:0000259" key="3">
    <source>
        <dbReference type="Pfam" id="PF21530"/>
    </source>
</evidence>
<dbReference type="GO" id="GO:0006310">
    <property type="term" value="P:DNA recombination"/>
    <property type="evidence" value="ECO:0007669"/>
    <property type="project" value="UniProtKB-KW"/>
</dbReference>
<dbReference type="GO" id="GO:0000723">
    <property type="term" value="P:telomere maintenance"/>
    <property type="evidence" value="ECO:0007669"/>
    <property type="project" value="InterPro"/>
</dbReference>
<evidence type="ECO:0000313" key="4">
    <source>
        <dbReference type="EMBL" id="OWZ16478.1"/>
    </source>
</evidence>
<feature type="domain" description="DNA helicase Pif1-like DEAD-box helicase" evidence="2">
    <location>
        <begin position="3"/>
        <end position="168"/>
    </location>
</feature>
<dbReference type="OrthoDB" id="1918649at2759"/>
<comment type="similarity">
    <text evidence="1">Belongs to the helicase family.</text>
</comment>
<evidence type="ECO:0000256" key="1">
    <source>
        <dbReference type="RuleBase" id="RU363044"/>
    </source>
</evidence>
<comment type="catalytic activity">
    <reaction evidence="1">
        <text>ATP + H2O = ADP + phosphate + H(+)</text>
        <dbReference type="Rhea" id="RHEA:13065"/>
        <dbReference type="ChEBI" id="CHEBI:15377"/>
        <dbReference type="ChEBI" id="CHEBI:15378"/>
        <dbReference type="ChEBI" id="CHEBI:30616"/>
        <dbReference type="ChEBI" id="CHEBI:43474"/>
        <dbReference type="ChEBI" id="CHEBI:456216"/>
        <dbReference type="EC" id="5.6.2.3"/>
    </reaction>
</comment>
<dbReference type="SUPFAM" id="SSF52540">
    <property type="entry name" value="P-loop containing nucleoside triphosphate hydrolases"/>
    <property type="match status" value="1"/>
</dbReference>